<evidence type="ECO:0000313" key="2">
    <source>
        <dbReference type="Proteomes" id="UP000318375"/>
    </source>
</evidence>
<keyword evidence="2" id="KW-1185">Reference proteome</keyword>
<dbReference type="GeneID" id="64766071"/>
<gene>
    <name evidence="1" type="primary">52</name>
    <name evidence="1" type="ORF">SEA_PUPPER_52</name>
</gene>
<evidence type="ECO:0000313" key="1">
    <source>
        <dbReference type="EMBL" id="QDF18538.1"/>
    </source>
</evidence>
<dbReference type="RefSeq" id="YP_010058840.1">
    <property type="nucleotide sequence ID" value="NC_054723.1"/>
</dbReference>
<sequence length="252" mass="27613">MTNNTHSATRPVVRDASDPQIKFVRNLLAERDWKASDVATYRNRVDEIAVAIGIADGVIEAPQGLALTAPFIGGKINQVLHHLQVRPLTSKGVSPLIDWLQLQPRIQVRRSRAVEVTEEGFYLFDGAAYQVQLTKDRQRLYAKKATATGWDYESGRGVIFDLRPEHLMTPAQIAQFGKSTGFCVNCSHPLESKVSQGVGLGTKCGPAILGKEGYKAARQAVIDNDPEAAVEVQRAKDLAASRRKARKAQAQA</sequence>
<organism evidence="1 2">
    <name type="scientific">Gordonia phage Pupper</name>
    <dbReference type="NCBI Taxonomy" id="2571249"/>
    <lineage>
        <taxon>Viruses</taxon>
        <taxon>Duplodnaviria</taxon>
        <taxon>Heunggongvirae</taxon>
        <taxon>Uroviricota</taxon>
        <taxon>Caudoviricetes</taxon>
        <taxon>Puppervirus</taxon>
        <taxon>Puppervirus Pupper</taxon>
    </lineage>
</organism>
<reference evidence="1 2" key="1">
    <citation type="submission" date="2019-05" db="EMBL/GenBank/DDBJ databases">
        <authorList>
            <person name="Pope W.H."/>
            <person name="Garlena R.A."/>
            <person name="Russell D.A."/>
            <person name="Jacobs-Sera D."/>
            <person name="Hatfull G.F."/>
        </authorList>
    </citation>
    <scope>NUCLEOTIDE SEQUENCE [LARGE SCALE GENOMIC DNA]</scope>
</reference>
<accession>A0A4Y6EIH7</accession>
<dbReference type="EMBL" id="MK977695">
    <property type="protein sequence ID" value="QDF18538.1"/>
    <property type="molecule type" value="Genomic_DNA"/>
</dbReference>
<dbReference type="KEGG" id="vg:64766071"/>
<name>A0A4Y6EIH7_9CAUD</name>
<proteinExistence type="predicted"/>
<protein>
    <submittedName>
        <fullName evidence="1">Uncharacterized protein</fullName>
    </submittedName>
</protein>
<dbReference type="Proteomes" id="UP000318375">
    <property type="component" value="Segment"/>
</dbReference>